<dbReference type="Pfam" id="PF00107">
    <property type="entry name" value="ADH_zinc_N"/>
    <property type="match status" value="1"/>
</dbReference>
<dbReference type="Pfam" id="PF16884">
    <property type="entry name" value="ADH_N_2"/>
    <property type="match status" value="1"/>
</dbReference>
<reference evidence="4" key="1">
    <citation type="journal article" date="2012" name="Science">
        <title>The Paleozoic origin of enzymatic lignin decomposition reconstructed from 31 fungal genomes.</title>
        <authorList>
            <person name="Floudas D."/>
            <person name="Binder M."/>
            <person name="Riley R."/>
            <person name="Barry K."/>
            <person name="Blanchette R.A."/>
            <person name="Henrissat B."/>
            <person name="Martinez A.T."/>
            <person name="Otillar R."/>
            <person name="Spatafora J.W."/>
            <person name="Yadav J.S."/>
            <person name="Aerts A."/>
            <person name="Benoit I."/>
            <person name="Boyd A."/>
            <person name="Carlson A."/>
            <person name="Copeland A."/>
            <person name="Coutinho P.M."/>
            <person name="de Vries R.P."/>
            <person name="Ferreira P."/>
            <person name="Findley K."/>
            <person name="Foster B."/>
            <person name="Gaskell J."/>
            <person name="Glotzer D."/>
            <person name="Gorecki P."/>
            <person name="Heitman J."/>
            <person name="Hesse C."/>
            <person name="Hori C."/>
            <person name="Igarashi K."/>
            <person name="Jurgens J.A."/>
            <person name="Kallen N."/>
            <person name="Kersten P."/>
            <person name="Kohler A."/>
            <person name="Kuees U."/>
            <person name="Kumar T.K.A."/>
            <person name="Kuo A."/>
            <person name="LaButti K."/>
            <person name="Larrondo L.F."/>
            <person name="Lindquist E."/>
            <person name="Ling A."/>
            <person name="Lombard V."/>
            <person name="Lucas S."/>
            <person name="Lundell T."/>
            <person name="Martin R."/>
            <person name="McLaughlin D.J."/>
            <person name="Morgenstern I."/>
            <person name="Morin E."/>
            <person name="Murat C."/>
            <person name="Nagy L.G."/>
            <person name="Nolan M."/>
            <person name="Ohm R.A."/>
            <person name="Patyshakuliyeva A."/>
            <person name="Rokas A."/>
            <person name="Ruiz-Duenas F.J."/>
            <person name="Sabat G."/>
            <person name="Salamov A."/>
            <person name="Samejima M."/>
            <person name="Schmutz J."/>
            <person name="Slot J.C."/>
            <person name="St John F."/>
            <person name="Stenlid J."/>
            <person name="Sun H."/>
            <person name="Sun S."/>
            <person name="Syed K."/>
            <person name="Tsang A."/>
            <person name="Wiebenga A."/>
            <person name="Young D."/>
            <person name="Pisabarro A."/>
            <person name="Eastwood D.C."/>
            <person name="Martin F."/>
            <person name="Cullen D."/>
            <person name="Grigoriev I.V."/>
            <person name="Hibbett D.S."/>
        </authorList>
    </citation>
    <scope>NUCLEOTIDE SEQUENCE [LARGE SCALE GENOMIC DNA]</scope>
    <source>
        <strain evidence="4">RWD-64-598 SS2</strain>
    </source>
</reference>
<proteinExistence type="predicted"/>
<organism evidence="3 4">
    <name type="scientific">Coniophora puteana (strain RWD-64-598)</name>
    <name type="common">Brown rot fungus</name>
    <dbReference type="NCBI Taxonomy" id="741705"/>
    <lineage>
        <taxon>Eukaryota</taxon>
        <taxon>Fungi</taxon>
        <taxon>Dikarya</taxon>
        <taxon>Basidiomycota</taxon>
        <taxon>Agaricomycotina</taxon>
        <taxon>Agaricomycetes</taxon>
        <taxon>Agaricomycetidae</taxon>
        <taxon>Boletales</taxon>
        <taxon>Coniophorineae</taxon>
        <taxon>Coniophoraceae</taxon>
        <taxon>Coniophora</taxon>
    </lineage>
</organism>
<dbReference type="AlphaFoldDB" id="A0A5M3MQ61"/>
<dbReference type="Gene3D" id="3.40.50.720">
    <property type="entry name" value="NAD(P)-binding Rossmann-like Domain"/>
    <property type="match status" value="1"/>
</dbReference>
<dbReference type="GeneID" id="19210397"/>
<dbReference type="InterPro" id="IPR036291">
    <property type="entry name" value="NAD(P)-bd_dom_sf"/>
</dbReference>
<dbReference type="CDD" id="cd05288">
    <property type="entry name" value="PGDH"/>
    <property type="match status" value="1"/>
</dbReference>
<dbReference type="EMBL" id="JH711578">
    <property type="protein sequence ID" value="EIW81322.1"/>
    <property type="molecule type" value="Genomic_DNA"/>
</dbReference>
<dbReference type="RefSeq" id="XP_007768690.1">
    <property type="nucleotide sequence ID" value="XM_007770500.1"/>
</dbReference>
<keyword evidence="1" id="KW-0560">Oxidoreductase</keyword>
<dbReference type="Gene3D" id="3.90.180.10">
    <property type="entry name" value="Medium-chain alcohol dehydrogenases, catalytic domain"/>
    <property type="match status" value="1"/>
</dbReference>
<dbReference type="OrthoDB" id="809632at2759"/>
<keyword evidence="4" id="KW-1185">Reference proteome</keyword>
<dbReference type="PANTHER" id="PTHR43205">
    <property type="entry name" value="PROSTAGLANDIN REDUCTASE"/>
    <property type="match status" value="1"/>
</dbReference>
<dbReference type="GO" id="GO:0016628">
    <property type="term" value="F:oxidoreductase activity, acting on the CH-CH group of donors, NAD or NADP as acceptor"/>
    <property type="evidence" value="ECO:0007669"/>
    <property type="project" value="InterPro"/>
</dbReference>
<dbReference type="InterPro" id="IPR020843">
    <property type="entry name" value="ER"/>
</dbReference>
<dbReference type="SUPFAM" id="SSF51735">
    <property type="entry name" value="NAD(P)-binding Rossmann-fold domains"/>
    <property type="match status" value="1"/>
</dbReference>
<gene>
    <name evidence="3" type="ORF">CONPUDRAFT_82300</name>
</gene>
<dbReference type="InterPro" id="IPR013149">
    <property type="entry name" value="ADH-like_C"/>
</dbReference>
<dbReference type="Proteomes" id="UP000053558">
    <property type="component" value="Unassembled WGS sequence"/>
</dbReference>
<dbReference type="InterPro" id="IPR011032">
    <property type="entry name" value="GroES-like_sf"/>
</dbReference>
<accession>A0A5M3MQ61</accession>
<dbReference type="SUPFAM" id="SSF50129">
    <property type="entry name" value="GroES-like"/>
    <property type="match status" value="1"/>
</dbReference>
<feature type="domain" description="Enoyl reductase (ER)" evidence="2">
    <location>
        <begin position="22"/>
        <end position="338"/>
    </location>
</feature>
<dbReference type="OMA" id="YPIKNIH"/>
<evidence type="ECO:0000256" key="1">
    <source>
        <dbReference type="ARBA" id="ARBA00023002"/>
    </source>
</evidence>
<dbReference type="InterPro" id="IPR045010">
    <property type="entry name" value="MDR_fam"/>
</dbReference>
<evidence type="ECO:0000259" key="2">
    <source>
        <dbReference type="SMART" id="SM00829"/>
    </source>
</evidence>
<dbReference type="InterPro" id="IPR041694">
    <property type="entry name" value="ADH_N_2"/>
</dbReference>
<name>A0A5M3MQ61_CONPW</name>
<dbReference type="SMART" id="SM00829">
    <property type="entry name" value="PKS_ER"/>
    <property type="match status" value="1"/>
</dbReference>
<dbReference type="KEGG" id="cput:CONPUDRAFT_82300"/>
<sequence length="343" mass="37924">MAPVTNGRVIFKEVPKGYPEAGKTMVYEEQTIDPETIALKPGEWLVKVLVLSVDPYMRGRMREPSKKSYNDPYTIGEPIENYGVGLVLRSENPKFKAGDYCQGVMDYAHYAICHKTDKFYVIENKPENLPWTTYVGAAGMPGETAYYAWKEYAFAKKGEVAFVSSGAGAVGSLVIQLAKRDGLKVIASAGTEDKVQYMKKIGADVVFNYKTTDTKEVLEKEGPIDVYWDNVGGETLEAAIGTANQHARFIECGMISGYNGQFYPVKNLMMIIQKELRINGFIVNSLRDKYVAEFQAAMPKLLASGEINFREDVTRGLENGDEAVVSVQKGTNVAKAVIVVADQ</sequence>
<dbReference type="PANTHER" id="PTHR43205:SF7">
    <property type="entry name" value="PROSTAGLANDIN REDUCTASE 1"/>
    <property type="match status" value="1"/>
</dbReference>
<dbReference type="FunFam" id="3.40.50.720:FF:000121">
    <property type="entry name" value="Prostaglandin reductase 2"/>
    <property type="match status" value="1"/>
</dbReference>
<evidence type="ECO:0000313" key="3">
    <source>
        <dbReference type="EMBL" id="EIW81322.1"/>
    </source>
</evidence>
<comment type="caution">
    <text evidence="3">The sequence shown here is derived from an EMBL/GenBank/DDBJ whole genome shotgun (WGS) entry which is preliminary data.</text>
</comment>
<protein>
    <submittedName>
        <fullName evidence="3">Alcohol dehydrogenase</fullName>
    </submittedName>
</protein>
<evidence type="ECO:0000313" key="4">
    <source>
        <dbReference type="Proteomes" id="UP000053558"/>
    </source>
</evidence>